<evidence type="ECO:0000256" key="1">
    <source>
        <dbReference type="ARBA" id="ARBA00022723"/>
    </source>
</evidence>
<evidence type="ECO:0000313" key="3">
    <source>
        <dbReference type="EMBL" id="MDJ1114106.1"/>
    </source>
</evidence>
<dbReference type="SUPFAM" id="SSF55008">
    <property type="entry name" value="HMA, heavy metal-associated domain"/>
    <property type="match status" value="1"/>
</dbReference>
<dbReference type="EMBL" id="JASJND010000004">
    <property type="protein sequence ID" value="MDJ1114106.1"/>
    <property type="molecule type" value="Genomic_DNA"/>
</dbReference>
<protein>
    <submittedName>
        <fullName evidence="3">Cation transporter</fullName>
    </submittedName>
</protein>
<feature type="domain" description="HMA" evidence="2">
    <location>
        <begin position="37"/>
        <end position="105"/>
    </location>
</feature>
<evidence type="ECO:0000313" key="4">
    <source>
        <dbReference type="Proteomes" id="UP001321481"/>
    </source>
</evidence>
<keyword evidence="1" id="KW-0479">Metal-binding</keyword>
<dbReference type="PROSITE" id="PS50846">
    <property type="entry name" value="HMA_2"/>
    <property type="match status" value="1"/>
</dbReference>
<dbReference type="Gene3D" id="3.30.70.100">
    <property type="match status" value="1"/>
</dbReference>
<dbReference type="InterPro" id="IPR036163">
    <property type="entry name" value="HMA_dom_sf"/>
</dbReference>
<dbReference type="PROSITE" id="PS01047">
    <property type="entry name" value="HMA_1"/>
    <property type="match status" value="1"/>
</dbReference>
<gene>
    <name evidence="3" type="ORF">QNI14_06545</name>
</gene>
<dbReference type="RefSeq" id="WP_283715676.1">
    <property type="nucleotide sequence ID" value="NZ_JASJND010000004.1"/>
</dbReference>
<dbReference type="InterPro" id="IPR006121">
    <property type="entry name" value="HMA_dom"/>
</dbReference>
<proteinExistence type="predicted"/>
<dbReference type="InterPro" id="IPR017969">
    <property type="entry name" value="Heavy-metal-associated_CS"/>
</dbReference>
<dbReference type="CDD" id="cd00371">
    <property type="entry name" value="HMA"/>
    <property type="match status" value="1"/>
</dbReference>
<organism evidence="3 4">
    <name type="scientific">Microbacterium dauci</name>
    <dbReference type="NCBI Taxonomy" id="3048008"/>
    <lineage>
        <taxon>Bacteria</taxon>
        <taxon>Bacillati</taxon>
        <taxon>Actinomycetota</taxon>
        <taxon>Actinomycetes</taxon>
        <taxon>Micrococcales</taxon>
        <taxon>Microbacteriaceae</taxon>
        <taxon>Microbacterium</taxon>
    </lineage>
</organism>
<accession>A0ABT6ZDP4</accession>
<evidence type="ECO:0000259" key="2">
    <source>
        <dbReference type="PROSITE" id="PS50846"/>
    </source>
</evidence>
<keyword evidence="4" id="KW-1185">Reference proteome</keyword>
<comment type="caution">
    <text evidence="3">The sequence shown here is derived from an EMBL/GenBank/DDBJ whole genome shotgun (WGS) entry which is preliminary data.</text>
</comment>
<dbReference type="Proteomes" id="UP001321481">
    <property type="component" value="Unassembled WGS sequence"/>
</dbReference>
<name>A0ABT6ZDP4_9MICO</name>
<reference evidence="3 4" key="1">
    <citation type="submission" date="2023-05" db="EMBL/GenBank/DDBJ databases">
        <title>Microbacterium dauci sp.nov., Isolated from Carrot Rhizosphere Soil.</title>
        <authorList>
            <person name="Xiao Z."/>
            <person name="Zheng J."/>
        </authorList>
    </citation>
    <scope>NUCLEOTIDE SEQUENCE [LARGE SCALE GENOMIC DNA]</scope>
    <source>
        <strain evidence="3 4">LX3-4</strain>
    </source>
</reference>
<dbReference type="Pfam" id="PF00403">
    <property type="entry name" value="HMA"/>
    <property type="match status" value="1"/>
</dbReference>
<sequence>MNTENRNDLGLKDAGAGCACCATTSAPETADAVTAAVTSDVLVTGMTCSHCVSSVTEELSAIDGVEGVSVDLNAGGASRVTIRSSTPIAPAAVEAAVEEAGYALASSPS</sequence>